<feature type="domain" description="Fe-containing alcohol dehydrogenase-like C-terminal" evidence="3">
    <location>
        <begin position="203"/>
        <end position="402"/>
    </location>
</feature>
<gene>
    <name evidence="4" type="ORF">Daesc_008711</name>
</gene>
<reference evidence="4 5" key="1">
    <citation type="journal article" date="2024" name="Front Chem Biol">
        <title>Unveiling the potential of Daldinia eschscholtzii MFLUCC 19-0629 through bioactivity and bioinformatics studies for enhanced sustainable agriculture production.</title>
        <authorList>
            <person name="Brooks S."/>
            <person name="Weaver J.A."/>
            <person name="Klomchit A."/>
            <person name="Alharthi S.A."/>
            <person name="Onlamun T."/>
            <person name="Nurani R."/>
            <person name="Vong T.K."/>
            <person name="Alberti F."/>
            <person name="Greco C."/>
        </authorList>
    </citation>
    <scope>NUCLEOTIDE SEQUENCE [LARGE SCALE GENOMIC DNA]</scope>
    <source>
        <strain evidence="4">MFLUCC 19-0629</strain>
    </source>
</reference>
<evidence type="ECO:0008006" key="6">
    <source>
        <dbReference type="Google" id="ProtNLM"/>
    </source>
</evidence>
<proteinExistence type="predicted"/>
<evidence type="ECO:0000313" key="5">
    <source>
        <dbReference type="Proteomes" id="UP001369815"/>
    </source>
</evidence>
<dbReference type="PANTHER" id="PTHR11496">
    <property type="entry name" value="ALCOHOL DEHYDROGENASE"/>
    <property type="match status" value="1"/>
</dbReference>
<dbReference type="Pfam" id="PF00465">
    <property type="entry name" value="Fe-ADH"/>
    <property type="match status" value="1"/>
</dbReference>
<comment type="caution">
    <text evidence="4">The sequence shown here is derived from an EMBL/GenBank/DDBJ whole genome shotgun (WGS) entry which is preliminary data.</text>
</comment>
<keyword evidence="5" id="KW-1185">Reference proteome</keyword>
<dbReference type="GO" id="GO:0004022">
    <property type="term" value="F:alcohol dehydrogenase (NAD+) activity"/>
    <property type="evidence" value="ECO:0007669"/>
    <property type="project" value="TreeGrafter"/>
</dbReference>
<dbReference type="InterPro" id="IPR056798">
    <property type="entry name" value="ADH_Fe_C"/>
</dbReference>
<dbReference type="GO" id="GO:0005739">
    <property type="term" value="C:mitochondrion"/>
    <property type="evidence" value="ECO:0007669"/>
    <property type="project" value="TreeGrafter"/>
</dbReference>
<feature type="domain" description="Alcohol dehydrogenase iron-type/glycerol dehydrogenase GldA" evidence="2">
    <location>
        <begin position="31"/>
        <end position="190"/>
    </location>
</feature>
<dbReference type="AlphaFoldDB" id="A0AAX6MD43"/>
<keyword evidence="1" id="KW-0560">Oxidoreductase</keyword>
<dbReference type="CDD" id="cd08192">
    <property type="entry name" value="MAR-like"/>
    <property type="match status" value="1"/>
</dbReference>
<dbReference type="Proteomes" id="UP001369815">
    <property type="component" value="Unassembled WGS sequence"/>
</dbReference>
<dbReference type="InterPro" id="IPR039697">
    <property type="entry name" value="Alcohol_dehydrogenase_Fe"/>
</dbReference>
<dbReference type="InterPro" id="IPR001670">
    <property type="entry name" value="ADH_Fe/GldA"/>
</dbReference>
<evidence type="ECO:0000313" key="4">
    <source>
        <dbReference type="EMBL" id="KAK6950384.1"/>
    </source>
</evidence>
<accession>A0AAX6MD43</accession>
<dbReference type="Gene3D" id="3.40.50.1970">
    <property type="match status" value="1"/>
</dbReference>
<organism evidence="4 5">
    <name type="scientific">Daldinia eschscholtzii</name>
    <dbReference type="NCBI Taxonomy" id="292717"/>
    <lineage>
        <taxon>Eukaryota</taxon>
        <taxon>Fungi</taxon>
        <taxon>Dikarya</taxon>
        <taxon>Ascomycota</taxon>
        <taxon>Pezizomycotina</taxon>
        <taxon>Sordariomycetes</taxon>
        <taxon>Xylariomycetidae</taxon>
        <taxon>Xylariales</taxon>
        <taxon>Hypoxylaceae</taxon>
        <taxon>Daldinia</taxon>
    </lineage>
</organism>
<evidence type="ECO:0000259" key="3">
    <source>
        <dbReference type="Pfam" id="PF25137"/>
    </source>
</evidence>
<evidence type="ECO:0000259" key="2">
    <source>
        <dbReference type="Pfam" id="PF00465"/>
    </source>
</evidence>
<dbReference type="GO" id="GO:0046872">
    <property type="term" value="F:metal ion binding"/>
    <property type="evidence" value="ECO:0007669"/>
    <property type="project" value="InterPro"/>
</dbReference>
<dbReference type="EMBL" id="JBANMG010000008">
    <property type="protein sequence ID" value="KAK6950384.1"/>
    <property type="molecule type" value="Genomic_DNA"/>
</dbReference>
<evidence type="ECO:0000256" key="1">
    <source>
        <dbReference type="ARBA" id="ARBA00023002"/>
    </source>
</evidence>
<dbReference type="Pfam" id="PF25137">
    <property type="entry name" value="ADH_Fe_C"/>
    <property type="match status" value="1"/>
</dbReference>
<dbReference type="SUPFAM" id="SSF56796">
    <property type="entry name" value="Dehydroquinate synthase-like"/>
    <property type="match status" value="1"/>
</dbReference>
<name>A0AAX6MD43_9PEZI</name>
<sequence length="404" mass="43377">MPETFGPAFKGQDRPLLSYGLSFIDSLLKHADDTFKATRIYIICSRSLAGNTTFLNELKERLGDKVAGVRVGMKPHSLWSEILEIVADARKSDADLIVTLGAGSLTDAAKIISLALANDVSTHAELDSLCPTSSKKRVDIKPAKVPVVCIPTSLSGGEYSSFAGATNDETGQKHAFSEGLQGPALVILDPELTTTTPDKVWLSTGIKAVDHCVETLCSLKSDDAADQDAKHGLAQLIPGLIKSKQNPKDVEARLQCQLGARDAMSACTRGVPLGASHGIGHQLGPAGVGHGETSCILNPAVCKYNYKKGANVERQNAIIQLLWESPEAREIFSRKGLKKETADLGDLMDAIIRTLEMPRTLSEFGIGEDKLSGIAENSLKDRWVKTNPAPLDKEGVLEILRMVL</sequence>
<dbReference type="PANTHER" id="PTHR11496:SF107">
    <property type="entry name" value="ALCOHOL DEHYDROGENASE, PUTATIVE (AFU_ORTHOLOGUE AFUA_1G06800)-RELATED"/>
    <property type="match status" value="1"/>
</dbReference>
<dbReference type="Gene3D" id="1.20.1090.10">
    <property type="entry name" value="Dehydroquinate synthase-like - alpha domain"/>
    <property type="match status" value="1"/>
</dbReference>
<protein>
    <recommendedName>
        <fullName evidence="6">Alcohol dehydrogenase iron-type/glycerol dehydrogenase GldA domain-containing protein</fullName>
    </recommendedName>
</protein>